<protein>
    <submittedName>
        <fullName evidence="1">Uncharacterized protein</fullName>
    </submittedName>
</protein>
<organism evidence="1 2">
    <name type="scientific">Dreissena polymorpha</name>
    <name type="common">Zebra mussel</name>
    <name type="synonym">Mytilus polymorpha</name>
    <dbReference type="NCBI Taxonomy" id="45954"/>
    <lineage>
        <taxon>Eukaryota</taxon>
        <taxon>Metazoa</taxon>
        <taxon>Spiralia</taxon>
        <taxon>Lophotrochozoa</taxon>
        <taxon>Mollusca</taxon>
        <taxon>Bivalvia</taxon>
        <taxon>Autobranchia</taxon>
        <taxon>Heteroconchia</taxon>
        <taxon>Euheterodonta</taxon>
        <taxon>Imparidentia</taxon>
        <taxon>Neoheterodontei</taxon>
        <taxon>Myida</taxon>
        <taxon>Dreissenoidea</taxon>
        <taxon>Dreissenidae</taxon>
        <taxon>Dreissena</taxon>
    </lineage>
</organism>
<comment type="caution">
    <text evidence="1">The sequence shown here is derived from an EMBL/GenBank/DDBJ whole genome shotgun (WGS) entry which is preliminary data.</text>
</comment>
<keyword evidence="2" id="KW-1185">Reference proteome</keyword>
<evidence type="ECO:0000313" key="1">
    <source>
        <dbReference type="EMBL" id="KAH3737054.1"/>
    </source>
</evidence>
<dbReference type="AlphaFoldDB" id="A0A9D4D2P1"/>
<accession>A0A9D4D2P1</accession>
<gene>
    <name evidence="1" type="ORF">DPMN_043630</name>
</gene>
<name>A0A9D4D2P1_DREPO</name>
<reference evidence="1" key="2">
    <citation type="submission" date="2020-11" db="EMBL/GenBank/DDBJ databases">
        <authorList>
            <person name="McCartney M.A."/>
            <person name="Auch B."/>
            <person name="Kono T."/>
            <person name="Mallez S."/>
            <person name="Becker A."/>
            <person name="Gohl D.M."/>
            <person name="Silverstein K.A.T."/>
            <person name="Koren S."/>
            <person name="Bechman K.B."/>
            <person name="Herman A."/>
            <person name="Abrahante J.E."/>
            <person name="Garbe J."/>
        </authorList>
    </citation>
    <scope>NUCLEOTIDE SEQUENCE</scope>
    <source>
        <strain evidence="1">Duluth1</strain>
        <tissue evidence="1">Whole animal</tissue>
    </source>
</reference>
<dbReference type="Proteomes" id="UP000828390">
    <property type="component" value="Unassembled WGS sequence"/>
</dbReference>
<reference evidence="1" key="1">
    <citation type="journal article" date="2019" name="bioRxiv">
        <title>The Genome of the Zebra Mussel, Dreissena polymorpha: A Resource for Invasive Species Research.</title>
        <authorList>
            <person name="McCartney M.A."/>
            <person name="Auch B."/>
            <person name="Kono T."/>
            <person name="Mallez S."/>
            <person name="Zhang Y."/>
            <person name="Obille A."/>
            <person name="Becker A."/>
            <person name="Abrahante J.E."/>
            <person name="Garbe J."/>
            <person name="Badalamenti J.P."/>
            <person name="Herman A."/>
            <person name="Mangelson H."/>
            <person name="Liachko I."/>
            <person name="Sullivan S."/>
            <person name="Sone E.D."/>
            <person name="Koren S."/>
            <person name="Silverstein K.A.T."/>
            <person name="Beckman K.B."/>
            <person name="Gohl D.M."/>
        </authorList>
    </citation>
    <scope>NUCLEOTIDE SEQUENCE</scope>
    <source>
        <strain evidence="1">Duluth1</strain>
        <tissue evidence="1">Whole animal</tissue>
    </source>
</reference>
<evidence type="ECO:0000313" key="2">
    <source>
        <dbReference type="Proteomes" id="UP000828390"/>
    </source>
</evidence>
<dbReference type="EMBL" id="JAIWYP010000011">
    <property type="protein sequence ID" value="KAH3737054.1"/>
    <property type="molecule type" value="Genomic_DNA"/>
</dbReference>
<sequence length="70" mass="8169">MLSLSFVLRRSKNFTSSAAIRMPPSVPINHYLALREPTDRTEVLFHYSMHNYTGDQGWYSSSFLKDEDKK</sequence>
<proteinExistence type="predicted"/>